<dbReference type="Proteomes" id="UP000587477">
    <property type="component" value="Chromosome"/>
</dbReference>
<evidence type="ECO:0000313" key="1">
    <source>
        <dbReference type="EMBL" id="QOY26180.1"/>
    </source>
</evidence>
<name>A0A410KZB4_BACVE</name>
<evidence type="ECO:0000313" key="2">
    <source>
        <dbReference type="Proteomes" id="UP000587477"/>
    </source>
</evidence>
<protein>
    <submittedName>
        <fullName evidence="1">Uncharacterized protein</fullName>
    </submittedName>
</protein>
<organism evidence="1 2">
    <name type="scientific">Bacillus velezensis</name>
    <dbReference type="NCBI Taxonomy" id="492670"/>
    <lineage>
        <taxon>Bacteria</taxon>
        <taxon>Bacillati</taxon>
        <taxon>Bacillota</taxon>
        <taxon>Bacilli</taxon>
        <taxon>Bacillales</taxon>
        <taxon>Bacillaceae</taxon>
        <taxon>Bacillus</taxon>
        <taxon>Bacillus amyloliquefaciens group</taxon>
    </lineage>
</organism>
<reference evidence="2" key="1">
    <citation type="submission" date="2020-10" db="EMBL/GenBank/DDBJ databases">
        <title>Complete genome sequence of Bacillus velezensis NST6.</title>
        <authorList>
            <person name="Choi J."/>
        </authorList>
    </citation>
    <scope>NUCLEOTIDE SEQUENCE [LARGE SCALE GENOMIC DNA]</scope>
    <source>
        <strain evidence="2">NST6</strain>
    </source>
</reference>
<sequence>MYYNEGEDQQYVQKKKPYNEACDLGHDFDMADDEARAEAAREAEARARAEEAIARAEEARARAAEAKVKAAKLAAKAKCKKRHKKEKKHDCKRKHKKKK</sequence>
<dbReference type="AlphaFoldDB" id="A0A410KZB4"/>
<accession>A0A410KZB4</accession>
<dbReference type="EMBL" id="CP063687">
    <property type="protein sequence ID" value="QOY26180.1"/>
    <property type="molecule type" value="Genomic_DNA"/>
</dbReference>
<proteinExistence type="predicted"/>
<dbReference type="RefSeq" id="WP_017419202.1">
    <property type="nucleotide sequence ID" value="NZ_BDDG01000011.1"/>
</dbReference>
<dbReference type="KEGG" id="bmp:NG74_00537"/>
<gene>
    <name evidence="1" type="ORF">BACVE_001136</name>
</gene>